<dbReference type="InterPro" id="IPR005163">
    <property type="entry name" value="Tri_helical_YiiM-like"/>
</dbReference>
<feature type="domain" description="MOSC" evidence="1">
    <location>
        <begin position="33"/>
        <end position="170"/>
    </location>
</feature>
<evidence type="ECO:0000313" key="3">
    <source>
        <dbReference type="Proteomes" id="UP000308181"/>
    </source>
</evidence>
<dbReference type="AlphaFoldDB" id="A0A4U1C993"/>
<proteinExistence type="predicted"/>
<gene>
    <name evidence="2" type="ORF">FA046_00570</name>
</gene>
<reference evidence="2 3" key="1">
    <citation type="submission" date="2019-04" db="EMBL/GenBank/DDBJ databases">
        <title>Pedobacter sp. AR-3-17 sp. nov., isolated from Arctic soil.</title>
        <authorList>
            <person name="Dahal R.H."/>
            <person name="Kim D.-U."/>
        </authorList>
    </citation>
    <scope>NUCLEOTIDE SEQUENCE [LARGE SCALE GENOMIC DNA]</scope>
    <source>
        <strain evidence="2 3">AR-3-17</strain>
    </source>
</reference>
<evidence type="ECO:0000313" key="2">
    <source>
        <dbReference type="EMBL" id="TKC00208.1"/>
    </source>
</evidence>
<accession>A0A4U1C993</accession>
<dbReference type="Pfam" id="PF03475">
    <property type="entry name" value="YiiM_3-alpha"/>
    <property type="match status" value="1"/>
</dbReference>
<organism evidence="2 3">
    <name type="scientific">Pedobacter cryophilus</name>
    <dbReference type="NCBI Taxonomy" id="2571271"/>
    <lineage>
        <taxon>Bacteria</taxon>
        <taxon>Pseudomonadati</taxon>
        <taxon>Bacteroidota</taxon>
        <taxon>Sphingobacteriia</taxon>
        <taxon>Sphingobacteriales</taxon>
        <taxon>Sphingobacteriaceae</taxon>
        <taxon>Pedobacter</taxon>
    </lineage>
</organism>
<dbReference type="InterPro" id="IPR052353">
    <property type="entry name" value="Benzoxazolinone_Detox_Enz"/>
</dbReference>
<evidence type="ECO:0000259" key="1">
    <source>
        <dbReference type="PROSITE" id="PS51340"/>
    </source>
</evidence>
<dbReference type="RefSeq" id="WP_136824419.1">
    <property type="nucleotide sequence ID" value="NZ_SWBP01000001.1"/>
</dbReference>
<dbReference type="Pfam" id="PF03473">
    <property type="entry name" value="MOSC"/>
    <property type="match status" value="1"/>
</dbReference>
<dbReference type="OrthoDB" id="9786134at2"/>
<dbReference type="GO" id="GO:0030151">
    <property type="term" value="F:molybdenum ion binding"/>
    <property type="evidence" value="ECO:0007669"/>
    <property type="project" value="InterPro"/>
</dbReference>
<sequence>MNKNISIQSINIKSKAEELKADHQSAKTAYCKEPVQQEVIFLTLTGFEGDIVVDKKHHGGNDKAICCYNSDRFSHWKSELGFDLEFAAFGENLTLEGESALEENVFIGDRYQLGEAIVEVSEPRGPCYMIGIRYNFKPFPALCQQTGFTGFYFRTIKEGVVKKTDKLIHLSSHPEKISVMHVNQIRYHDNKNKAELQRLVNLEELTLEWRERFEVLLRKLG</sequence>
<dbReference type="InterPro" id="IPR011037">
    <property type="entry name" value="Pyrv_Knase-like_insert_dom_sf"/>
</dbReference>
<dbReference type="GO" id="GO:0003824">
    <property type="term" value="F:catalytic activity"/>
    <property type="evidence" value="ECO:0007669"/>
    <property type="project" value="InterPro"/>
</dbReference>
<dbReference type="InterPro" id="IPR005302">
    <property type="entry name" value="MoCF_Sase_C"/>
</dbReference>
<name>A0A4U1C993_9SPHI</name>
<dbReference type="GO" id="GO:0030170">
    <property type="term" value="F:pyridoxal phosphate binding"/>
    <property type="evidence" value="ECO:0007669"/>
    <property type="project" value="InterPro"/>
</dbReference>
<dbReference type="PANTHER" id="PTHR30212">
    <property type="entry name" value="PROTEIN YIIM"/>
    <property type="match status" value="1"/>
</dbReference>
<dbReference type="PANTHER" id="PTHR30212:SF2">
    <property type="entry name" value="PROTEIN YIIM"/>
    <property type="match status" value="1"/>
</dbReference>
<dbReference type="EMBL" id="SWBP01000001">
    <property type="protein sequence ID" value="TKC00208.1"/>
    <property type="molecule type" value="Genomic_DNA"/>
</dbReference>
<comment type="caution">
    <text evidence="2">The sequence shown here is derived from an EMBL/GenBank/DDBJ whole genome shotgun (WGS) entry which is preliminary data.</text>
</comment>
<keyword evidence="3" id="KW-1185">Reference proteome</keyword>
<protein>
    <submittedName>
        <fullName evidence="2">MOSC domain-containing protein</fullName>
    </submittedName>
</protein>
<dbReference type="Proteomes" id="UP000308181">
    <property type="component" value="Unassembled WGS sequence"/>
</dbReference>
<dbReference type="Gene3D" id="2.40.33.20">
    <property type="entry name" value="PK beta-barrel domain-like"/>
    <property type="match status" value="1"/>
</dbReference>
<dbReference type="SUPFAM" id="SSF50800">
    <property type="entry name" value="PK beta-barrel domain-like"/>
    <property type="match status" value="1"/>
</dbReference>
<dbReference type="PROSITE" id="PS51340">
    <property type="entry name" value="MOSC"/>
    <property type="match status" value="1"/>
</dbReference>